<dbReference type="Proteomes" id="UP001558652">
    <property type="component" value="Unassembled WGS sequence"/>
</dbReference>
<reference evidence="3 4" key="1">
    <citation type="submission" date="2024-07" db="EMBL/GenBank/DDBJ databases">
        <title>Chromosome-level genome assembly of the water stick insect Ranatra chinensis (Heteroptera: Nepidae).</title>
        <authorList>
            <person name="Liu X."/>
        </authorList>
    </citation>
    <scope>NUCLEOTIDE SEQUENCE [LARGE SCALE GENOMIC DNA]</scope>
    <source>
        <strain evidence="3">Cailab_2021Rc</strain>
        <tissue evidence="3">Muscle</tissue>
    </source>
</reference>
<comment type="similarity">
    <text evidence="1">Belongs to the CutC family.</text>
</comment>
<dbReference type="PANTHER" id="PTHR12598">
    <property type="entry name" value="COPPER HOMEOSTASIS PROTEIN CUTC"/>
    <property type="match status" value="1"/>
</dbReference>
<evidence type="ECO:0000256" key="2">
    <source>
        <dbReference type="ARBA" id="ARBA00019014"/>
    </source>
</evidence>
<dbReference type="AlphaFoldDB" id="A0ABD0XZ56"/>
<dbReference type="InterPro" id="IPR036822">
    <property type="entry name" value="CutC-like_dom_sf"/>
</dbReference>
<dbReference type="PANTHER" id="PTHR12598:SF0">
    <property type="entry name" value="COPPER HOMEOSTASIS PROTEIN CUTC HOMOLOG"/>
    <property type="match status" value="1"/>
</dbReference>
<dbReference type="HAMAP" id="MF_00795">
    <property type="entry name" value="CutC"/>
    <property type="match status" value="1"/>
</dbReference>
<evidence type="ECO:0000313" key="4">
    <source>
        <dbReference type="Proteomes" id="UP001558652"/>
    </source>
</evidence>
<proteinExistence type="inferred from homology"/>
<comment type="caution">
    <text evidence="3">The sequence shown here is derived from an EMBL/GenBank/DDBJ whole genome shotgun (WGS) entry which is preliminary data.</text>
</comment>
<protein>
    <recommendedName>
        <fullName evidence="2">Copper homeostasis protein cutC homolog</fullName>
    </recommendedName>
</protein>
<dbReference type="SUPFAM" id="SSF110395">
    <property type="entry name" value="CutC-like"/>
    <property type="match status" value="1"/>
</dbReference>
<dbReference type="EMBL" id="JBFDAA010000017">
    <property type="protein sequence ID" value="KAL1116408.1"/>
    <property type="molecule type" value="Genomic_DNA"/>
</dbReference>
<accession>A0ABD0XZ56</accession>
<sequence length="239" mass="25000">MEVCVDSVHSAINAVEGGASRLEVCSALVSEGGLTPSLGLFKAVKEVASKAGIPVFAMVRVRGGNDFCYTPEEVKVMEDDAASLKEVGADGLVFGALTGSGEVDREVCARVLKVAAELPTTFHRAFDHLVGDPLKALDELVDLGFSRLLTSGGPGGFRAVGRLVGAAGGRIAVMPGGGITGDNLDAVLRTTGAVEFHGSAKVPVQSGSRVVQSWIYRTDKKTVEDMVATYRRYMASRPT</sequence>
<evidence type="ECO:0000256" key="1">
    <source>
        <dbReference type="ARBA" id="ARBA00007768"/>
    </source>
</evidence>
<keyword evidence="4" id="KW-1185">Reference proteome</keyword>
<gene>
    <name evidence="3" type="ORF">AAG570_004882</name>
</gene>
<dbReference type="InterPro" id="IPR005627">
    <property type="entry name" value="CutC-like"/>
</dbReference>
<organism evidence="3 4">
    <name type="scientific">Ranatra chinensis</name>
    <dbReference type="NCBI Taxonomy" id="642074"/>
    <lineage>
        <taxon>Eukaryota</taxon>
        <taxon>Metazoa</taxon>
        <taxon>Ecdysozoa</taxon>
        <taxon>Arthropoda</taxon>
        <taxon>Hexapoda</taxon>
        <taxon>Insecta</taxon>
        <taxon>Pterygota</taxon>
        <taxon>Neoptera</taxon>
        <taxon>Paraneoptera</taxon>
        <taxon>Hemiptera</taxon>
        <taxon>Heteroptera</taxon>
        <taxon>Panheteroptera</taxon>
        <taxon>Nepomorpha</taxon>
        <taxon>Nepidae</taxon>
        <taxon>Ranatrinae</taxon>
        <taxon>Ranatra</taxon>
    </lineage>
</organism>
<dbReference type="Gene3D" id="3.20.20.380">
    <property type="entry name" value="Copper homeostasis (CutC) domain"/>
    <property type="match status" value="1"/>
</dbReference>
<dbReference type="Pfam" id="PF03932">
    <property type="entry name" value="CutC"/>
    <property type="match status" value="1"/>
</dbReference>
<name>A0ABD0XZ56_9HEMI</name>
<evidence type="ECO:0000313" key="3">
    <source>
        <dbReference type="EMBL" id="KAL1116408.1"/>
    </source>
</evidence>